<dbReference type="EMBL" id="WNLP01000008">
    <property type="protein sequence ID" value="MUH60167.1"/>
    <property type="molecule type" value="Genomic_DNA"/>
</dbReference>
<comment type="caution">
    <text evidence="2">The sequence shown here is derived from an EMBL/GenBank/DDBJ whole genome shotgun (WGS) entry which is preliminary data.</text>
</comment>
<evidence type="ECO:0000313" key="2">
    <source>
        <dbReference type="EMBL" id="MUH60167.1"/>
    </source>
</evidence>
<reference evidence="2 3" key="1">
    <citation type="submission" date="2019-09" db="EMBL/GenBank/DDBJ databases">
        <title>Bifidobacterium canis sp. nov., isolated from the digestive tract of German Shepherd dog puppy.</title>
        <authorList>
            <person name="Bunesova V."/>
        </authorList>
    </citation>
    <scope>NUCLEOTIDE SEQUENCE [LARGE SCALE GENOMIC DNA]</scope>
    <source>
        <strain evidence="2 3">GSD1FS</strain>
    </source>
</reference>
<keyword evidence="1" id="KW-0812">Transmembrane</keyword>
<dbReference type="AlphaFoldDB" id="A0A7K1J6G7"/>
<feature type="transmembrane region" description="Helical" evidence="1">
    <location>
        <begin position="20"/>
        <end position="50"/>
    </location>
</feature>
<feature type="transmembrane region" description="Helical" evidence="1">
    <location>
        <begin position="70"/>
        <end position="94"/>
    </location>
</feature>
<protein>
    <submittedName>
        <fullName evidence="2">Rod shape-determining protein RodA</fullName>
    </submittedName>
</protein>
<evidence type="ECO:0000313" key="3">
    <source>
        <dbReference type="Proteomes" id="UP000487882"/>
    </source>
</evidence>
<organism evidence="2 3">
    <name type="scientific">Bifidobacterium canis</name>
    <dbReference type="NCBI Taxonomy" id="2610880"/>
    <lineage>
        <taxon>Bacteria</taxon>
        <taxon>Bacillati</taxon>
        <taxon>Actinomycetota</taxon>
        <taxon>Actinomycetes</taxon>
        <taxon>Bifidobacteriales</taxon>
        <taxon>Bifidobacteriaceae</taxon>
        <taxon>Bifidobacterium</taxon>
    </lineage>
</organism>
<accession>A0A7K1J6G7</accession>
<name>A0A7K1J6G7_9BIFI</name>
<gene>
    <name evidence="2" type="ORF">GSD1FS_1522</name>
</gene>
<keyword evidence="3" id="KW-1185">Reference proteome</keyword>
<keyword evidence="1" id="KW-1133">Transmembrane helix</keyword>
<evidence type="ECO:0000256" key="1">
    <source>
        <dbReference type="SAM" id="Phobius"/>
    </source>
</evidence>
<keyword evidence="1" id="KW-0472">Membrane</keyword>
<dbReference type="Proteomes" id="UP000487882">
    <property type="component" value="Unassembled WGS sequence"/>
</dbReference>
<sequence>MNSHHPYVSESHEGKPWFEWSIAGCVVVSTVLAAFGYTMAATAILAAAAIVSGAIRLILRDRSPWKVRSVAFDAICGIGLGISLLGLFLSVLFLNH</sequence>
<proteinExistence type="predicted"/>
<dbReference type="RefSeq" id="WP_155589027.1">
    <property type="nucleotide sequence ID" value="NZ_WNLP01000008.1"/>
</dbReference>